<protein>
    <recommendedName>
        <fullName evidence="3">Twin-arginine translocation pathway signal</fullName>
    </recommendedName>
</protein>
<evidence type="ECO:0000313" key="2">
    <source>
        <dbReference type="Proteomes" id="UP000277580"/>
    </source>
</evidence>
<dbReference type="PANTHER" id="PTHR31694:SF8">
    <property type="entry name" value="STRESS RESPONSE PROTEIN RDS1P"/>
    <property type="match status" value="1"/>
</dbReference>
<dbReference type="SUPFAM" id="SSF47240">
    <property type="entry name" value="Ferritin-like"/>
    <property type="match status" value="1"/>
</dbReference>
<dbReference type="CDD" id="cd00657">
    <property type="entry name" value="Ferritin_like"/>
    <property type="match status" value="1"/>
</dbReference>
<evidence type="ECO:0000313" key="1">
    <source>
        <dbReference type="EMBL" id="RPB17090.1"/>
    </source>
</evidence>
<sequence length="298" mass="30322">MTIFRKIVTSVVVAFAAFSSITGAHPIVKRQAAPALTDLDILQFALTLEHLESAFYKEGFAKFPAADFLALGLTQEDVDGLTQIGVTEATHVTALMAAIAGAGATPVQPCTYNFGLTDAASMVAAAKVLEAVGISAYLGAAPLITDGKILSAAASIVTVESRHQTFIRTALKQSPVPQAFDAAVSARQIFTLAAGFITECPAGSSLGLQAFPSLNIVNAATVTAGSVLTLSDPTAFADGSTFCAFTSGEAGTQFAPLASGSCVVPQGLGGEVYVVLTSSGTTVTDEVVLAGLSPYPIP</sequence>
<dbReference type="STRING" id="1392247.A0A3N4L2N0"/>
<proteinExistence type="predicted"/>
<name>A0A3N4L2N0_9PEZI</name>
<accession>A0A3N4L2N0</accession>
<dbReference type="OrthoDB" id="1001765at2759"/>
<gene>
    <name evidence="1" type="ORF">P167DRAFT_556663</name>
</gene>
<evidence type="ECO:0008006" key="3">
    <source>
        <dbReference type="Google" id="ProtNLM"/>
    </source>
</evidence>
<organism evidence="1 2">
    <name type="scientific">Morchella conica CCBAS932</name>
    <dbReference type="NCBI Taxonomy" id="1392247"/>
    <lineage>
        <taxon>Eukaryota</taxon>
        <taxon>Fungi</taxon>
        <taxon>Dikarya</taxon>
        <taxon>Ascomycota</taxon>
        <taxon>Pezizomycotina</taxon>
        <taxon>Pezizomycetes</taxon>
        <taxon>Pezizales</taxon>
        <taxon>Morchellaceae</taxon>
        <taxon>Morchella</taxon>
    </lineage>
</organism>
<dbReference type="EMBL" id="ML119107">
    <property type="protein sequence ID" value="RPB17090.1"/>
    <property type="molecule type" value="Genomic_DNA"/>
</dbReference>
<dbReference type="InParanoid" id="A0A3N4L2N0"/>
<dbReference type="Proteomes" id="UP000277580">
    <property type="component" value="Unassembled WGS sequence"/>
</dbReference>
<dbReference type="Pfam" id="PF13668">
    <property type="entry name" value="Ferritin_2"/>
    <property type="match status" value="1"/>
</dbReference>
<reference evidence="1 2" key="1">
    <citation type="journal article" date="2018" name="Nat. Ecol. Evol.">
        <title>Pezizomycetes genomes reveal the molecular basis of ectomycorrhizal truffle lifestyle.</title>
        <authorList>
            <person name="Murat C."/>
            <person name="Payen T."/>
            <person name="Noel B."/>
            <person name="Kuo A."/>
            <person name="Morin E."/>
            <person name="Chen J."/>
            <person name="Kohler A."/>
            <person name="Krizsan K."/>
            <person name="Balestrini R."/>
            <person name="Da Silva C."/>
            <person name="Montanini B."/>
            <person name="Hainaut M."/>
            <person name="Levati E."/>
            <person name="Barry K.W."/>
            <person name="Belfiori B."/>
            <person name="Cichocki N."/>
            <person name="Clum A."/>
            <person name="Dockter R.B."/>
            <person name="Fauchery L."/>
            <person name="Guy J."/>
            <person name="Iotti M."/>
            <person name="Le Tacon F."/>
            <person name="Lindquist E.A."/>
            <person name="Lipzen A."/>
            <person name="Malagnac F."/>
            <person name="Mello A."/>
            <person name="Molinier V."/>
            <person name="Miyauchi S."/>
            <person name="Poulain J."/>
            <person name="Riccioni C."/>
            <person name="Rubini A."/>
            <person name="Sitrit Y."/>
            <person name="Splivallo R."/>
            <person name="Traeger S."/>
            <person name="Wang M."/>
            <person name="Zifcakova L."/>
            <person name="Wipf D."/>
            <person name="Zambonelli A."/>
            <person name="Paolocci F."/>
            <person name="Nowrousian M."/>
            <person name="Ottonello S."/>
            <person name="Baldrian P."/>
            <person name="Spatafora J.W."/>
            <person name="Henrissat B."/>
            <person name="Nagy L.G."/>
            <person name="Aury J.M."/>
            <person name="Wincker P."/>
            <person name="Grigoriev I.V."/>
            <person name="Bonfante P."/>
            <person name="Martin F.M."/>
        </authorList>
    </citation>
    <scope>NUCLEOTIDE SEQUENCE [LARGE SCALE GENOMIC DNA]</scope>
    <source>
        <strain evidence="1 2">CCBAS932</strain>
    </source>
</reference>
<dbReference type="InterPro" id="IPR009078">
    <property type="entry name" value="Ferritin-like_SF"/>
</dbReference>
<keyword evidence="2" id="KW-1185">Reference proteome</keyword>
<dbReference type="InterPro" id="IPR052965">
    <property type="entry name" value="Pigment-catalase-like"/>
</dbReference>
<dbReference type="AlphaFoldDB" id="A0A3N4L2N0"/>
<dbReference type="PANTHER" id="PTHR31694">
    <property type="entry name" value="DESICCATION-LIKE PROTEIN"/>
    <property type="match status" value="1"/>
</dbReference>